<dbReference type="PANTHER" id="PTHR40267:SF1">
    <property type="entry name" value="BLR3294 PROTEIN"/>
    <property type="match status" value="1"/>
</dbReference>
<dbReference type="Gene3D" id="3.40.50.12500">
    <property type="match status" value="1"/>
</dbReference>
<accession>A0A5P8WB56</accession>
<gene>
    <name evidence="1" type="ORF">GXM_07512</name>
</gene>
<name>A0A5P8WB56_9NOSO</name>
<dbReference type="PANTHER" id="PTHR40267">
    <property type="entry name" value="BLR3294 PROTEIN"/>
    <property type="match status" value="1"/>
</dbReference>
<proteinExistence type="predicted"/>
<sequence length="252" mass="28122">MYSKADSNRQIRLGLLVPAGNTTFEPDFHSAFSSQVSIHSHRVIAQRSHASESYESMDDINEQAVKEVEKLARAGVHFGAYGFTTATFYRGRVFAEKLEQRLTQALGVPVVVPALALLEALAYLKIKKISVVTPYPEWNNQTLKTFLSEAPFEIVGFKGDERPKEVAKKNYLWHQSPNEAAAFIKEVSHKNADAIVLPCTAWRTFEVIEELEADLNIPVVTANQATIWSLARRASIESALRPRGKLFAICSC</sequence>
<dbReference type="KEGG" id="nsh:GXM_07512"/>
<dbReference type="Proteomes" id="UP000326678">
    <property type="component" value="Chromosome Gxm2"/>
</dbReference>
<keyword evidence="2" id="KW-1185">Reference proteome</keyword>
<dbReference type="RefSeq" id="WP_152591184.1">
    <property type="nucleotide sequence ID" value="NZ_CP045227.1"/>
</dbReference>
<dbReference type="AlphaFoldDB" id="A0A5P8WB56"/>
<keyword evidence="1" id="KW-0413">Isomerase</keyword>
<dbReference type="InterPro" id="IPR026286">
    <property type="entry name" value="MaiA/AMDase"/>
</dbReference>
<dbReference type="GO" id="GO:0016853">
    <property type="term" value="F:isomerase activity"/>
    <property type="evidence" value="ECO:0007669"/>
    <property type="project" value="UniProtKB-KW"/>
</dbReference>
<dbReference type="InterPro" id="IPR053714">
    <property type="entry name" value="Iso_Racemase_Enz_sf"/>
</dbReference>
<dbReference type="EMBL" id="CP045227">
    <property type="protein sequence ID" value="QFS50018.1"/>
    <property type="molecule type" value="Genomic_DNA"/>
</dbReference>
<evidence type="ECO:0000313" key="1">
    <source>
        <dbReference type="EMBL" id="QFS50018.1"/>
    </source>
</evidence>
<reference evidence="1 2" key="1">
    <citation type="submission" date="2019-10" db="EMBL/GenBank/DDBJ databases">
        <title>Genomic and transcriptomic insights into the perfect genentic adaptation of a filamentous nitrogen-fixing cyanobacterium to rice fields.</title>
        <authorList>
            <person name="Chen Z."/>
        </authorList>
    </citation>
    <scope>NUCLEOTIDE SEQUENCE [LARGE SCALE GENOMIC DNA]</scope>
    <source>
        <strain evidence="1">CCNUC1</strain>
    </source>
</reference>
<protein>
    <submittedName>
        <fullName evidence="1">NicE, maleate isomerase</fullName>
    </submittedName>
</protein>
<organism evidence="1 2">
    <name type="scientific">Nostoc sphaeroides CCNUC1</name>
    <dbReference type="NCBI Taxonomy" id="2653204"/>
    <lineage>
        <taxon>Bacteria</taxon>
        <taxon>Bacillati</taxon>
        <taxon>Cyanobacteriota</taxon>
        <taxon>Cyanophyceae</taxon>
        <taxon>Nostocales</taxon>
        <taxon>Nostocaceae</taxon>
        <taxon>Nostoc</taxon>
    </lineage>
</organism>
<evidence type="ECO:0000313" key="2">
    <source>
        <dbReference type="Proteomes" id="UP000326678"/>
    </source>
</evidence>
<dbReference type="PIRSF" id="PIRSF015736">
    <property type="entry name" value="MI"/>
    <property type="match status" value="1"/>
</dbReference>
<dbReference type="Pfam" id="PF17645">
    <property type="entry name" value="Amdase"/>
    <property type="match status" value="1"/>
</dbReference>